<reference evidence="2" key="1">
    <citation type="submission" date="2020-10" db="EMBL/GenBank/DDBJ databases">
        <authorList>
            <person name="Gilroy R."/>
        </authorList>
    </citation>
    <scope>NUCLEOTIDE SEQUENCE</scope>
    <source>
        <strain evidence="2">ChiHecec3B27-6122</strain>
    </source>
</reference>
<dbReference type="InterPro" id="IPR029033">
    <property type="entry name" value="His_PPase_superfam"/>
</dbReference>
<dbReference type="Pfam" id="PF00300">
    <property type="entry name" value="His_Phos_1"/>
    <property type="match status" value="1"/>
</dbReference>
<dbReference type="SUPFAM" id="SSF109604">
    <property type="entry name" value="HD-domain/PDEase-like"/>
    <property type="match status" value="1"/>
</dbReference>
<dbReference type="SMART" id="SM00471">
    <property type="entry name" value="HDc"/>
    <property type="match status" value="1"/>
</dbReference>
<organism evidence="2 3">
    <name type="scientific">Candidatus Scatomorpha pullistercoris</name>
    <dbReference type="NCBI Taxonomy" id="2840929"/>
    <lineage>
        <taxon>Bacteria</taxon>
        <taxon>Bacillati</taxon>
        <taxon>Bacillota</taxon>
        <taxon>Clostridia</taxon>
        <taxon>Eubacteriales</taxon>
        <taxon>Candidatus Scatomorpha</taxon>
    </lineage>
</organism>
<dbReference type="EMBL" id="DVJS01000272">
    <property type="protein sequence ID" value="HIS98525.1"/>
    <property type="molecule type" value="Genomic_DNA"/>
</dbReference>
<dbReference type="PANTHER" id="PTHR48100:SF1">
    <property type="entry name" value="HISTIDINE PHOSPHATASE FAMILY PROTEIN-RELATED"/>
    <property type="match status" value="1"/>
</dbReference>
<comment type="caution">
    <text evidence="2">The sequence shown here is derived from an EMBL/GenBank/DDBJ whole genome shotgun (WGS) entry which is preliminary data.</text>
</comment>
<dbReference type="GO" id="GO:0005737">
    <property type="term" value="C:cytoplasm"/>
    <property type="evidence" value="ECO:0007669"/>
    <property type="project" value="TreeGrafter"/>
</dbReference>
<evidence type="ECO:0000259" key="1">
    <source>
        <dbReference type="PROSITE" id="PS51831"/>
    </source>
</evidence>
<dbReference type="CDD" id="cd00077">
    <property type="entry name" value="HDc"/>
    <property type="match status" value="1"/>
</dbReference>
<name>A0A9D1G6T4_9FIRM</name>
<dbReference type="InterPro" id="IPR003607">
    <property type="entry name" value="HD/PDEase_dom"/>
</dbReference>
<dbReference type="Gene3D" id="1.10.3210.10">
    <property type="entry name" value="Hypothetical protein af1432"/>
    <property type="match status" value="1"/>
</dbReference>
<dbReference type="InterPro" id="IPR013078">
    <property type="entry name" value="His_Pase_superF_clade-1"/>
</dbReference>
<evidence type="ECO:0000313" key="3">
    <source>
        <dbReference type="Proteomes" id="UP000886876"/>
    </source>
</evidence>
<dbReference type="Proteomes" id="UP000886876">
    <property type="component" value="Unassembled WGS sequence"/>
</dbReference>
<accession>A0A9D1G6T4</accession>
<dbReference type="InterPro" id="IPR006674">
    <property type="entry name" value="HD_domain"/>
</dbReference>
<dbReference type="InterPro" id="IPR050275">
    <property type="entry name" value="PGM_Phosphatase"/>
</dbReference>
<dbReference type="SUPFAM" id="SSF53254">
    <property type="entry name" value="Phosphoglycerate mutase-like"/>
    <property type="match status" value="1"/>
</dbReference>
<dbReference type="PROSITE" id="PS51831">
    <property type="entry name" value="HD"/>
    <property type="match status" value="1"/>
</dbReference>
<dbReference type="GO" id="GO:0016791">
    <property type="term" value="F:phosphatase activity"/>
    <property type="evidence" value="ECO:0007669"/>
    <property type="project" value="TreeGrafter"/>
</dbReference>
<dbReference type="AlphaFoldDB" id="A0A9D1G6T4"/>
<dbReference type="Pfam" id="PF01966">
    <property type="entry name" value="HD"/>
    <property type="match status" value="1"/>
</dbReference>
<reference evidence="2" key="2">
    <citation type="journal article" date="2021" name="PeerJ">
        <title>Extensive microbial diversity within the chicken gut microbiome revealed by metagenomics and culture.</title>
        <authorList>
            <person name="Gilroy R."/>
            <person name="Ravi A."/>
            <person name="Getino M."/>
            <person name="Pursley I."/>
            <person name="Horton D.L."/>
            <person name="Alikhan N.F."/>
            <person name="Baker D."/>
            <person name="Gharbi K."/>
            <person name="Hall N."/>
            <person name="Watson M."/>
            <person name="Adriaenssens E.M."/>
            <person name="Foster-Nyarko E."/>
            <person name="Jarju S."/>
            <person name="Secka A."/>
            <person name="Antonio M."/>
            <person name="Oren A."/>
            <person name="Chaudhuri R.R."/>
            <person name="La Ragione R."/>
            <person name="Hildebrand F."/>
            <person name="Pallen M.J."/>
        </authorList>
    </citation>
    <scope>NUCLEOTIDE SEQUENCE</scope>
    <source>
        <strain evidence="2">ChiHecec3B27-6122</strain>
    </source>
</reference>
<proteinExistence type="predicted"/>
<dbReference type="PANTHER" id="PTHR48100">
    <property type="entry name" value="BROAD-SPECIFICITY PHOSPHATASE YOR283W-RELATED"/>
    <property type="match status" value="1"/>
</dbReference>
<sequence length="359" mass="39527">MREIYLIRHGMPDFPGGARMCLGRTDLPLGLRGRLQAALLGAEFEGRGVDECFCSRLSRSRQTAELMGCVSAVVIPGLEEMDAGDWDGLSFDEIRRRWPEYYERRGRDRSLPPPGGEGFEDANRRFTAAVKRALALSRGDIIIVSHSSVIQTLLCTIEGRPFDCARDFVLPYGSVTRLEYDGDFRLCEYGVLPVPELTPELAARLLEAAELPEELHAHSRLTAETAMEIVCALAAAGACLDENLVYAAALLHDVSKGTPDHALAGAGLMSQLGYPALAPLMAQHHDLEDGSKLDEAMVVNVADKLCRGGRRVRVSERFRASLDKCRDEEARRAHERRYQSALAAAKMINDFCGKDVVPI</sequence>
<feature type="domain" description="HD" evidence="1">
    <location>
        <begin position="215"/>
        <end position="308"/>
    </location>
</feature>
<dbReference type="Gene3D" id="3.40.50.1240">
    <property type="entry name" value="Phosphoglycerate mutase-like"/>
    <property type="match status" value="1"/>
</dbReference>
<dbReference type="SMART" id="SM00855">
    <property type="entry name" value="PGAM"/>
    <property type="match status" value="1"/>
</dbReference>
<evidence type="ECO:0000313" key="2">
    <source>
        <dbReference type="EMBL" id="HIS98525.1"/>
    </source>
</evidence>
<dbReference type="CDD" id="cd07067">
    <property type="entry name" value="HP_PGM_like"/>
    <property type="match status" value="1"/>
</dbReference>
<gene>
    <name evidence="2" type="ORF">IAD42_11170</name>
</gene>
<protein>
    <submittedName>
        <fullName evidence="2">Histidine phosphatase family protein</fullName>
    </submittedName>
</protein>